<evidence type="ECO:0000313" key="3">
    <source>
        <dbReference type="EMBL" id="DBA03654.1"/>
    </source>
</evidence>
<organism evidence="3 4">
    <name type="scientific">Lagenidium giganteum</name>
    <dbReference type="NCBI Taxonomy" id="4803"/>
    <lineage>
        <taxon>Eukaryota</taxon>
        <taxon>Sar</taxon>
        <taxon>Stramenopiles</taxon>
        <taxon>Oomycota</taxon>
        <taxon>Peronosporomycetes</taxon>
        <taxon>Pythiales</taxon>
        <taxon>Pythiaceae</taxon>
    </lineage>
</organism>
<name>A0AAV2ZCB3_9STRA</name>
<reference evidence="3" key="2">
    <citation type="journal article" date="2023" name="Microbiol Resour">
        <title>Decontamination and Annotation of the Draft Genome Sequence of the Oomycete Lagenidium giganteum ARSEF 373.</title>
        <authorList>
            <person name="Morgan W.R."/>
            <person name="Tartar A."/>
        </authorList>
    </citation>
    <scope>NUCLEOTIDE SEQUENCE</scope>
    <source>
        <strain evidence="3">ARSEF 373</strain>
    </source>
</reference>
<dbReference type="Proteomes" id="UP001146120">
    <property type="component" value="Unassembled WGS sequence"/>
</dbReference>
<feature type="signal peptide" evidence="2">
    <location>
        <begin position="1"/>
        <end position="20"/>
    </location>
</feature>
<accession>A0AAV2ZCB3</accession>
<dbReference type="AlphaFoldDB" id="A0AAV2ZCB3"/>
<comment type="caution">
    <text evidence="3">The sequence shown here is derived from an EMBL/GenBank/DDBJ whole genome shotgun (WGS) entry which is preliminary data.</text>
</comment>
<feature type="region of interest" description="Disordered" evidence="1">
    <location>
        <begin position="154"/>
        <end position="184"/>
    </location>
</feature>
<dbReference type="EMBL" id="DAKRPA010000017">
    <property type="protein sequence ID" value="DBA03654.1"/>
    <property type="molecule type" value="Genomic_DNA"/>
</dbReference>
<protein>
    <submittedName>
        <fullName evidence="3">Uncharacterized protein</fullName>
    </submittedName>
</protein>
<evidence type="ECO:0000313" key="4">
    <source>
        <dbReference type="Proteomes" id="UP001146120"/>
    </source>
</evidence>
<reference evidence="3" key="1">
    <citation type="submission" date="2022-11" db="EMBL/GenBank/DDBJ databases">
        <authorList>
            <person name="Morgan W.R."/>
            <person name="Tartar A."/>
        </authorList>
    </citation>
    <scope>NUCLEOTIDE SEQUENCE</scope>
    <source>
        <strain evidence="3">ARSEF 373</strain>
    </source>
</reference>
<evidence type="ECO:0000256" key="1">
    <source>
        <dbReference type="SAM" id="MobiDB-lite"/>
    </source>
</evidence>
<gene>
    <name evidence="3" type="ORF">N0F65_006833</name>
</gene>
<feature type="compositionally biased region" description="Basic and acidic residues" evidence="1">
    <location>
        <begin position="175"/>
        <end position="184"/>
    </location>
</feature>
<keyword evidence="2" id="KW-0732">Signal</keyword>
<keyword evidence="4" id="KW-1185">Reference proteome</keyword>
<evidence type="ECO:0000256" key="2">
    <source>
        <dbReference type="SAM" id="SignalP"/>
    </source>
</evidence>
<feature type="chain" id="PRO_5043618242" evidence="2">
    <location>
        <begin position="21"/>
        <end position="352"/>
    </location>
</feature>
<dbReference type="PROSITE" id="PS51257">
    <property type="entry name" value="PROKAR_LIPOPROTEIN"/>
    <property type="match status" value="1"/>
</dbReference>
<proteinExistence type="predicted"/>
<sequence length="352" mass="37190">MKRSLSVVAAVAGALVGACPDGLIEISVESANGVFCAAEPVCVADRANGACPGPQEGLPDGSYCGIVASGVYGCKMGRGDAPAPAVPVPAPGPGQCAAGESPMSVEGVEGVFCTPEPACVADRKDGSCPGPQKGLEQGSFCGIVQSGVYGCKVQRGKKEDAPVGDSYEDDNTYVDSHDDTYIDSHDDTYVDSHDNTYVDSHDDTYVDSHDDSYVDSHDNTYVDSHDDTYIDSHDDTYVDSHDDTYVDSHDQTYVDSHDDSYDDSYGDSYEDPYGDSYEDSYYDSFDYSSVVADCSGSDGNVPVKVVGFGIFCAIEPVCGGNVLGNCPHVQDGLNFSAVCANVHRNRFGCVEP</sequence>